<feature type="binding site" evidence="12">
    <location>
        <position position="220"/>
    </location>
    <ligand>
        <name>ATP</name>
        <dbReference type="ChEBI" id="CHEBI:30616"/>
    </ligand>
</feature>
<accession>A0A5E4MWA2</accession>
<keyword evidence="11" id="KW-0324">Glycolysis</keyword>
<dbReference type="UniPathway" id="UPA00109">
    <property type="reaction ID" value="UER00185"/>
</dbReference>
<dbReference type="GO" id="GO:0006096">
    <property type="term" value="P:glycolytic process"/>
    <property type="evidence" value="ECO:0007669"/>
    <property type="project" value="UniProtKB-UniPathway"/>
</dbReference>
<comment type="similarity">
    <text evidence="3 13">Belongs to the phosphoglycerate kinase family.</text>
</comment>
<evidence type="ECO:0000256" key="4">
    <source>
        <dbReference type="ARBA" id="ARBA00013061"/>
    </source>
</evidence>
<dbReference type="FunFam" id="3.40.50.1260:FF:000031">
    <property type="entry name" value="Phosphoglycerate kinase 1"/>
    <property type="match status" value="1"/>
</dbReference>
<dbReference type="CDD" id="cd00318">
    <property type="entry name" value="Phosphoglycerate_kinase"/>
    <property type="match status" value="1"/>
</dbReference>
<evidence type="ECO:0000256" key="11">
    <source>
        <dbReference type="ARBA" id="ARBA00023152"/>
    </source>
</evidence>
<evidence type="ECO:0000256" key="3">
    <source>
        <dbReference type="ARBA" id="ARBA00008982"/>
    </source>
</evidence>
<sequence>MKNGIITNNQRIVAALDSINYARKNCAKSVVLMSHLGRPNGMPNSKYSMKPVAEELQNLLNNNNYKSSGNNILKRCNEELKWNFEKIPEETSVTFLSDCVGTDVENACADPAPGSVIVLENLRFHIEEEGKGVNSAGEKVKANKENVNKFRESLSKLGDLYINDAFGTAHRAHSSMMGEGFEKRAAGFLLNKELTYFAKALNEPERPFLAILGGAKVADKIQLIENLLDKVDEVIIGGGMAFTFLKVSNDMNIGDSIYDKAGAEIVDKLLDKAKRRGVKIHLPVDFIVANKFDENADIYCATVEEGIRDGWMGLDCGPKTQQLFLEPVARAQVIVWNGPVGAFEMSKFDKGTKTLMDAVVEATKKGTVTILGGGDTATCAAKWGTESKVSHVSTGGGASLELLEGKVLPGVAALTDE</sequence>
<evidence type="ECO:0000313" key="16">
    <source>
        <dbReference type="Proteomes" id="UP000325440"/>
    </source>
</evidence>
<keyword evidence="8 13" id="KW-0418">Kinase</keyword>
<evidence type="ECO:0000256" key="10">
    <source>
        <dbReference type="ARBA" id="ARBA00022842"/>
    </source>
</evidence>
<evidence type="ECO:0000256" key="2">
    <source>
        <dbReference type="ARBA" id="ARBA00004838"/>
    </source>
</evidence>
<gene>
    <name evidence="15" type="ORF">CINCED_3A010825</name>
</gene>
<dbReference type="GO" id="GO:0004618">
    <property type="term" value="F:phosphoglycerate kinase activity"/>
    <property type="evidence" value="ECO:0007669"/>
    <property type="project" value="UniProtKB-EC"/>
</dbReference>
<reference evidence="15 16" key="1">
    <citation type="submission" date="2019-08" db="EMBL/GenBank/DDBJ databases">
        <authorList>
            <person name="Alioto T."/>
            <person name="Alioto T."/>
            <person name="Gomez Garrido J."/>
        </authorList>
    </citation>
    <scope>NUCLEOTIDE SEQUENCE [LARGE SCALE GENOMIC DNA]</scope>
</reference>
<evidence type="ECO:0000256" key="8">
    <source>
        <dbReference type="ARBA" id="ARBA00022777"/>
    </source>
</evidence>
<evidence type="ECO:0000256" key="6">
    <source>
        <dbReference type="ARBA" id="ARBA00022723"/>
    </source>
</evidence>
<comment type="catalytic activity">
    <reaction evidence="13">
        <text>(2R)-3-phosphoglycerate + ATP = (2R)-3-phospho-glyceroyl phosphate + ADP</text>
        <dbReference type="Rhea" id="RHEA:14801"/>
        <dbReference type="ChEBI" id="CHEBI:30616"/>
        <dbReference type="ChEBI" id="CHEBI:57604"/>
        <dbReference type="ChEBI" id="CHEBI:58272"/>
        <dbReference type="ChEBI" id="CHEBI:456216"/>
        <dbReference type="EC" id="2.7.2.3"/>
    </reaction>
</comment>
<dbReference type="Pfam" id="PF00162">
    <property type="entry name" value="PGK"/>
    <property type="match status" value="1"/>
</dbReference>
<keyword evidence="6" id="KW-0479">Metal-binding</keyword>
<dbReference type="InterPro" id="IPR001576">
    <property type="entry name" value="Phosphoglycerate_kinase"/>
</dbReference>
<evidence type="ECO:0000256" key="7">
    <source>
        <dbReference type="ARBA" id="ARBA00022741"/>
    </source>
</evidence>
<dbReference type="PANTHER" id="PTHR11406:SF0">
    <property type="entry name" value="PHOSPHOGLYCERATE KINASE"/>
    <property type="match status" value="1"/>
</dbReference>
<dbReference type="InterPro" id="IPR036043">
    <property type="entry name" value="Phosphoglycerate_kinase_sf"/>
</dbReference>
<dbReference type="InterPro" id="IPR015824">
    <property type="entry name" value="Phosphoglycerate_kinase_N"/>
</dbReference>
<dbReference type="PANTHER" id="PTHR11406">
    <property type="entry name" value="PHOSPHOGLYCERATE KINASE"/>
    <property type="match status" value="1"/>
</dbReference>
<dbReference type="GO" id="GO:0005829">
    <property type="term" value="C:cytosol"/>
    <property type="evidence" value="ECO:0007669"/>
    <property type="project" value="TreeGrafter"/>
</dbReference>
<dbReference type="EC" id="2.7.2.3" evidence="4 13"/>
<protein>
    <recommendedName>
        <fullName evidence="4 13">Phosphoglycerate kinase</fullName>
        <ecNumber evidence="4 13">2.7.2.3</ecNumber>
    </recommendedName>
</protein>
<keyword evidence="5 13" id="KW-0808">Transferase</keyword>
<dbReference type="GO" id="GO:0006094">
    <property type="term" value="P:gluconeogenesis"/>
    <property type="evidence" value="ECO:0007669"/>
    <property type="project" value="TreeGrafter"/>
</dbReference>
<evidence type="ECO:0000256" key="13">
    <source>
        <dbReference type="RuleBase" id="RU000532"/>
    </source>
</evidence>
<name>A0A5E4MWA2_9HEMI</name>
<evidence type="ECO:0000313" key="15">
    <source>
        <dbReference type="EMBL" id="VVC33721.1"/>
    </source>
</evidence>
<evidence type="ECO:0000256" key="1">
    <source>
        <dbReference type="ARBA" id="ARBA00001946"/>
    </source>
</evidence>
<feature type="binding site" evidence="12">
    <location>
        <position position="344"/>
    </location>
    <ligand>
        <name>ATP</name>
        <dbReference type="ChEBI" id="CHEBI:30616"/>
    </ligand>
</feature>
<keyword evidence="7" id="KW-0547">Nucleotide-binding</keyword>
<dbReference type="EMBL" id="CABPRJ010000973">
    <property type="protein sequence ID" value="VVC33721.1"/>
    <property type="molecule type" value="Genomic_DNA"/>
</dbReference>
<dbReference type="SUPFAM" id="SSF53748">
    <property type="entry name" value="Phosphoglycerate kinase"/>
    <property type="match status" value="1"/>
</dbReference>
<evidence type="ECO:0000256" key="9">
    <source>
        <dbReference type="ARBA" id="ARBA00022840"/>
    </source>
</evidence>
<dbReference type="PIRSF" id="PIRSF000724">
    <property type="entry name" value="Pgk"/>
    <property type="match status" value="1"/>
</dbReference>
<dbReference type="Proteomes" id="UP000325440">
    <property type="component" value="Unassembled WGS sequence"/>
</dbReference>
<proteinExistence type="inferred from homology"/>
<keyword evidence="16" id="KW-1185">Reference proteome</keyword>
<evidence type="ECO:0000256" key="14">
    <source>
        <dbReference type="RuleBase" id="RU000696"/>
    </source>
</evidence>
<dbReference type="HAMAP" id="MF_00145">
    <property type="entry name" value="Phosphoglyc_kinase"/>
    <property type="match status" value="1"/>
</dbReference>
<comment type="subunit">
    <text evidence="14">Monomer.</text>
</comment>
<dbReference type="AlphaFoldDB" id="A0A5E4MWA2"/>
<keyword evidence="9 12" id="KW-0067">ATP-binding</keyword>
<feature type="binding site" evidence="12">
    <location>
        <begin position="373"/>
        <end position="376"/>
    </location>
    <ligand>
        <name>ATP</name>
        <dbReference type="ChEBI" id="CHEBI:30616"/>
    </ligand>
</feature>
<comment type="pathway">
    <text evidence="2 13">Carbohydrate degradation; glycolysis; pyruvate from D-glyceraldehyde 3-phosphate: step 2/5.</text>
</comment>
<dbReference type="GO" id="GO:0043531">
    <property type="term" value="F:ADP binding"/>
    <property type="evidence" value="ECO:0007669"/>
    <property type="project" value="TreeGrafter"/>
</dbReference>
<keyword evidence="10" id="KW-0460">Magnesium</keyword>
<evidence type="ECO:0000256" key="12">
    <source>
        <dbReference type="PIRSR" id="PIRSR000724-2"/>
    </source>
</evidence>
<evidence type="ECO:0000256" key="5">
    <source>
        <dbReference type="ARBA" id="ARBA00022679"/>
    </source>
</evidence>
<dbReference type="GO" id="GO:0005524">
    <property type="term" value="F:ATP binding"/>
    <property type="evidence" value="ECO:0007669"/>
    <property type="project" value="UniProtKB-KW"/>
</dbReference>
<comment type="cofactor">
    <cofactor evidence="1">
        <name>Mg(2+)</name>
        <dbReference type="ChEBI" id="CHEBI:18420"/>
    </cofactor>
</comment>
<organism evidence="15 16">
    <name type="scientific">Cinara cedri</name>
    <dbReference type="NCBI Taxonomy" id="506608"/>
    <lineage>
        <taxon>Eukaryota</taxon>
        <taxon>Metazoa</taxon>
        <taxon>Ecdysozoa</taxon>
        <taxon>Arthropoda</taxon>
        <taxon>Hexapoda</taxon>
        <taxon>Insecta</taxon>
        <taxon>Pterygota</taxon>
        <taxon>Neoptera</taxon>
        <taxon>Paraneoptera</taxon>
        <taxon>Hemiptera</taxon>
        <taxon>Sternorrhyncha</taxon>
        <taxon>Aphidomorpha</taxon>
        <taxon>Aphidoidea</taxon>
        <taxon>Aphididae</taxon>
        <taxon>Lachninae</taxon>
        <taxon>Cinara</taxon>
    </lineage>
</organism>
<dbReference type="PRINTS" id="PR00477">
    <property type="entry name" value="PHGLYCKINASE"/>
</dbReference>
<dbReference type="Gene3D" id="3.40.50.1260">
    <property type="entry name" value="Phosphoglycerate kinase, N-terminal domain"/>
    <property type="match status" value="2"/>
</dbReference>
<dbReference type="GO" id="GO:0046872">
    <property type="term" value="F:metal ion binding"/>
    <property type="evidence" value="ECO:0007669"/>
    <property type="project" value="UniProtKB-KW"/>
</dbReference>